<dbReference type="InterPro" id="IPR002300">
    <property type="entry name" value="aa-tRNA-synth_Ia"/>
</dbReference>
<keyword evidence="17" id="KW-1185">Reference proteome</keyword>
<dbReference type="SUPFAM" id="SSF52374">
    <property type="entry name" value="Nucleotidylyl transferase"/>
    <property type="match status" value="1"/>
</dbReference>
<comment type="similarity">
    <text evidence="2 11">Belongs to the class-I aminoacyl-tRNA synthetase family.</text>
</comment>
<keyword evidence="6 11" id="KW-0067">ATP-binding</keyword>
<dbReference type="SUPFAM" id="SSF47323">
    <property type="entry name" value="Anticodon-binding domain of a subclass of class I aminoacyl-tRNA synthetases"/>
    <property type="match status" value="1"/>
</dbReference>
<dbReference type="Pfam" id="PF00133">
    <property type="entry name" value="tRNA-synt_1"/>
    <property type="match status" value="1"/>
</dbReference>
<evidence type="ECO:0000256" key="8">
    <source>
        <dbReference type="ARBA" id="ARBA00023146"/>
    </source>
</evidence>
<dbReference type="InterPro" id="IPR014729">
    <property type="entry name" value="Rossmann-like_a/b/a_fold"/>
</dbReference>
<dbReference type="FunFam" id="3.40.50.620:FF:000100">
    <property type="entry name" value="probable leucine--tRNA ligase, mitochondrial"/>
    <property type="match status" value="1"/>
</dbReference>
<dbReference type="Gene3D" id="3.90.740.10">
    <property type="entry name" value="Valyl/Leucyl/Isoleucyl-tRNA synthetase, editing domain"/>
    <property type="match status" value="1"/>
</dbReference>
<dbReference type="InterPro" id="IPR002302">
    <property type="entry name" value="Leu-tRNA-ligase"/>
</dbReference>
<dbReference type="Gene3D" id="3.40.50.620">
    <property type="entry name" value="HUPs"/>
    <property type="match status" value="2"/>
</dbReference>
<evidence type="ECO:0000256" key="6">
    <source>
        <dbReference type="ARBA" id="ARBA00022840"/>
    </source>
</evidence>
<dbReference type="Pfam" id="PF13603">
    <property type="entry name" value="tRNA-synt_1_2"/>
    <property type="match status" value="1"/>
</dbReference>
<evidence type="ECO:0000256" key="7">
    <source>
        <dbReference type="ARBA" id="ARBA00022917"/>
    </source>
</evidence>
<dbReference type="GO" id="GO:0006429">
    <property type="term" value="P:leucyl-tRNA aminoacylation"/>
    <property type="evidence" value="ECO:0007669"/>
    <property type="project" value="InterPro"/>
</dbReference>
<keyword evidence="7 11" id="KW-0648">Protein biosynthesis</keyword>
<dbReference type="SUPFAM" id="SSF50677">
    <property type="entry name" value="ValRS/IleRS/LeuRS editing domain"/>
    <property type="match status" value="1"/>
</dbReference>
<evidence type="ECO:0000256" key="11">
    <source>
        <dbReference type="RuleBase" id="RU363035"/>
    </source>
</evidence>
<feature type="domain" description="Methionyl/Leucyl tRNA synthetase" evidence="14">
    <location>
        <begin position="81"/>
        <end position="215"/>
    </location>
</feature>
<keyword evidence="5 11" id="KW-0547">Nucleotide-binding</keyword>
<feature type="domain" description="Aminoacyl-tRNA synthetase class Ia" evidence="13">
    <location>
        <begin position="515"/>
        <end position="678"/>
    </location>
</feature>
<evidence type="ECO:0000259" key="14">
    <source>
        <dbReference type="Pfam" id="PF09334"/>
    </source>
</evidence>
<name>A0A6G1HMX5_9PEZI</name>
<feature type="compositionally biased region" description="Low complexity" evidence="12">
    <location>
        <begin position="444"/>
        <end position="470"/>
    </location>
</feature>
<dbReference type="InterPro" id="IPR015413">
    <property type="entry name" value="Methionyl/Leucyl_tRNA_Synth"/>
</dbReference>
<evidence type="ECO:0000256" key="2">
    <source>
        <dbReference type="ARBA" id="ARBA00005594"/>
    </source>
</evidence>
<comment type="catalytic activity">
    <reaction evidence="10">
        <text>tRNA(Leu) + L-leucine + ATP = L-leucyl-tRNA(Leu) + AMP + diphosphate</text>
        <dbReference type="Rhea" id="RHEA:11688"/>
        <dbReference type="Rhea" id="RHEA-COMP:9613"/>
        <dbReference type="Rhea" id="RHEA-COMP:9622"/>
        <dbReference type="ChEBI" id="CHEBI:30616"/>
        <dbReference type="ChEBI" id="CHEBI:33019"/>
        <dbReference type="ChEBI" id="CHEBI:57427"/>
        <dbReference type="ChEBI" id="CHEBI:78442"/>
        <dbReference type="ChEBI" id="CHEBI:78494"/>
        <dbReference type="ChEBI" id="CHEBI:456215"/>
        <dbReference type="EC" id="6.1.1.4"/>
    </reaction>
</comment>
<dbReference type="PRINTS" id="PR00985">
    <property type="entry name" value="TRNASYNTHLEU"/>
</dbReference>
<keyword evidence="4 11" id="KW-0436">Ligase</keyword>
<dbReference type="EMBL" id="ML996704">
    <property type="protein sequence ID" value="KAF2397187.1"/>
    <property type="molecule type" value="Genomic_DNA"/>
</dbReference>
<dbReference type="AlphaFoldDB" id="A0A6G1HMX5"/>
<evidence type="ECO:0000256" key="12">
    <source>
        <dbReference type="SAM" id="MobiDB-lite"/>
    </source>
</evidence>
<dbReference type="PROSITE" id="PS00178">
    <property type="entry name" value="AA_TRNA_LIGASE_I"/>
    <property type="match status" value="1"/>
</dbReference>
<dbReference type="GO" id="GO:0005524">
    <property type="term" value="F:ATP binding"/>
    <property type="evidence" value="ECO:0007669"/>
    <property type="project" value="UniProtKB-KW"/>
</dbReference>
<feature type="domain" description="Leucyl-tRNA synthetase editing" evidence="15">
    <location>
        <begin position="266"/>
        <end position="426"/>
    </location>
</feature>
<reference evidence="16" key="1">
    <citation type="journal article" date="2020" name="Stud. Mycol.">
        <title>101 Dothideomycetes genomes: a test case for predicting lifestyles and emergence of pathogens.</title>
        <authorList>
            <person name="Haridas S."/>
            <person name="Albert R."/>
            <person name="Binder M."/>
            <person name="Bloem J."/>
            <person name="Labutti K."/>
            <person name="Salamov A."/>
            <person name="Andreopoulos B."/>
            <person name="Baker S."/>
            <person name="Barry K."/>
            <person name="Bills G."/>
            <person name="Bluhm B."/>
            <person name="Cannon C."/>
            <person name="Castanera R."/>
            <person name="Culley D."/>
            <person name="Daum C."/>
            <person name="Ezra D."/>
            <person name="Gonzalez J."/>
            <person name="Henrissat B."/>
            <person name="Kuo A."/>
            <person name="Liang C."/>
            <person name="Lipzen A."/>
            <person name="Lutzoni F."/>
            <person name="Magnuson J."/>
            <person name="Mondo S."/>
            <person name="Nolan M."/>
            <person name="Ohm R."/>
            <person name="Pangilinan J."/>
            <person name="Park H.-J."/>
            <person name="Ramirez L."/>
            <person name="Alfaro M."/>
            <person name="Sun H."/>
            <person name="Tritt A."/>
            <person name="Yoshinaga Y."/>
            <person name="Zwiers L.-H."/>
            <person name="Turgeon B."/>
            <person name="Goodwin S."/>
            <person name="Spatafora J."/>
            <person name="Crous P."/>
            <person name="Grigoriev I."/>
        </authorList>
    </citation>
    <scope>NUCLEOTIDE SEQUENCE</scope>
    <source>
        <strain evidence="16">CBS 262.69</strain>
    </source>
</reference>
<evidence type="ECO:0000259" key="13">
    <source>
        <dbReference type="Pfam" id="PF00133"/>
    </source>
</evidence>
<dbReference type="Proteomes" id="UP000799640">
    <property type="component" value="Unassembled WGS sequence"/>
</dbReference>
<keyword evidence="8 11" id="KW-0030">Aminoacyl-tRNA synthetase</keyword>
<comment type="subcellular location">
    <subcellularLocation>
        <location evidence="1">Mitochondrion matrix</location>
    </subcellularLocation>
</comment>
<dbReference type="GO" id="GO:0005759">
    <property type="term" value="C:mitochondrial matrix"/>
    <property type="evidence" value="ECO:0007669"/>
    <property type="project" value="UniProtKB-SubCell"/>
</dbReference>
<dbReference type="GO" id="GO:0002161">
    <property type="term" value="F:aminoacyl-tRNA deacylase activity"/>
    <property type="evidence" value="ECO:0007669"/>
    <property type="project" value="InterPro"/>
</dbReference>
<evidence type="ECO:0000313" key="17">
    <source>
        <dbReference type="Proteomes" id="UP000799640"/>
    </source>
</evidence>
<evidence type="ECO:0000256" key="1">
    <source>
        <dbReference type="ARBA" id="ARBA00004305"/>
    </source>
</evidence>
<proteinExistence type="inferred from homology"/>
<gene>
    <name evidence="16" type="ORF">EJ06DRAFT_544752</name>
</gene>
<dbReference type="FunFam" id="3.40.50.620:FF:000003">
    <property type="entry name" value="Leucine--tRNA ligase"/>
    <property type="match status" value="1"/>
</dbReference>
<dbReference type="FunFam" id="1.10.730.10:FF:000002">
    <property type="entry name" value="Leucine--tRNA ligase"/>
    <property type="match status" value="1"/>
</dbReference>
<dbReference type="GO" id="GO:0032543">
    <property type="term" value="P:mitochondrial translation"/>
    <property type="evidence" value="ECO:0007669"/>
    <property type="project" value="TreeGrafter"/>
</dbReference>
<dbReference type="InterPro" id="IPR001412">
    <property type="entry name" value="aa-tRNA-synth_I_CS"/>
</dbReference>
<dbReference type="InterPro" id="IPR025709">
    <property type="entry name" value="Leu_tRNA-synth_edit"/>
</dbReference>
<evidence type="ECO:0000313" key="16">
    <source>
        <dbReference type="EMBL" id="KAF2397187.1"/>
    </source>
</evidence>
<dbReference type="Pfam" id="PF09334">
    <property type="entry name" value="tRNA-synt_1g"/>
    <property type="match status" value="1"/>
</dbReference>
<evidence type="ECO:0000256" key="3">
    <source>
        <dbReference type="ARBA" id="ARBA00013164"/>
    </source>
</evidence>
<dbReference type="GO" id="GO:0004823">
    <property type="term" value="F:leucine-tRNA ligase activity"/>
    <property type="evidence" value="ECO:0007669"/>
    <property type="project" value="UniProtKB-EC"/>
</dbReference>
<protein>
    <recommendedName>
        <fullName evidence="3">leucine--tRNA ligase</fullName>
        <ecNumber evidence="3">6.1.1.4</ecNumber>
    </recommendedName>
    <alternativeName>
        <fullName evidence="9">Leucyl-tRNA synthetase</fullName>
    </alternativeName>
</protein>
<feature type="region of interest" description="Disordered" evidence="12">
    <location>
        <begin position="409"/>
        <end position="481"/>
    </location>
</feature>
<dbReference type="InterPro" id="IPR009008">
    <property type="entry name" value="Val/Leu/Ile-tRNA-synth_edit"/>
</dbReference>
<accession>A0A6G1HMX5</accession>
<dbReference type="Gene3D" id="1.10.730.10">
    <property type="entry name" value="Isoleucyl-tRNA Synthetase, Domain 1"/>
    <property type="match status" value="1"/>
</dbReference>
<dbReference type="InterPro" id="IPR009080">
    <property type="entry name" value="tRNAsynth_Ia_anticodon-bd"/>
</dbReference>
<evidence type="ECO:0000256" key="4">
    <source>
        <dbReference type="ARBA" id="ARBA00022598"/>
    </source>
</evidence>
<dbReference type="PANTHER" id="PTHR43740">
    <property type="entry name" value="LEUCYL-TRNA SYNTHETASE"/>
    <property type="match status" value="1"/>
</dbReference>
<evidence type="ECO:0000259" key="15">
    <source>
        <dbReference type="Pfam" id="PF13603"/>
    </source>
</evidence>
<evidence type="ECO:0000256" key="9">
    <source>
        <dbReference type="ARBA" id="ARBA00030520"/>
    </source>
</evidence>
<organism evidence="16 17">
    <name type="scientific">Trichodelitschia bisporula</name>
    <dbReference type="NCBI Taxonomy" id="703511"/>
    <lineage>
        <taxon>Eukaryota</taxon>
        <taxon>Fungi</taxon>
        <taxon>Dikarya</taxon>
        <taxon>Ascomycota</taxon>
        <taxon>Pezizomycotina</taxon>
        <taxon>Dothideomycetes</taxon>
        <taxon>Dothideomycetes incertae sedis</taxon>
        <taxon>Phaeotrichales</taxon>
        <taxon>Phaeotrichaceae</taxon>
        <taxon>Trichodelitschia</taxon>
    </lineage>
</organism>
<dbReference type="EC" id="6.1.1.4" evidence="3"/>
<dbReference type="OrthoDB" id="15954at2759"/>
<evidence type="ECO:0000256" key="10">
    <source>
        <dbReference type="ARBA" id="ARBA00047469"/>
    </source>
</evidence>
<sequence length="968" mass="104757">MRLLINLTTLRASASRPNLCHAHLRNPHHQLRTHASKPGIPPLDLPALDKKWQAIWEDTKLARYRRQDAPAGAKPKYVLPMFPYPSGSLHMGHLRVYTIADVMARYLYMRGHNVVHPIGWDAFGLPAENAAIERGVDPRVWTEGNVRSMREQLKGMNGGWDWEREFMTCDPAYCKHTQRLFLMLHSAGLAYQKEALVNFDPVDKTVLANEQVDATGRSWRSGAVVEKVMLKQWFLKITAFADALHDDLDLLAKGGAWPDRVLAMQRNWLGKSPGARIRFARGDEAPIEAFTTRPDTLPAVTYLAVSPRHPLAAGLAAQDPGLAAALAGLASETADSKAGVRLPVEAENPLKRYVDVLNFAPELCEHVAAPLPLYAAPYVLDDYGSAAVMGVPAHDVRDWDFWVENQPGAPAPRVVYPEDDPSEPGTSKADLPKNNTSEPGFPKNNTSTTNLPNNTSEPDLPKNNPSNPNLPFTPRGQLGPETGILAYQSSTHAAHILVSLLSPSGAAEPQTSWRLRDWLISRQRYWGAPIPIIHCETCGAVPVPAEELPVELPPLPASAFSGRGGSPLAQMEEWVNVPCPTCGGAAKRETDTMDTFMDSSWYFLRFADPGNVNEPFSTEAAAALMPVDLYVGGVEHAILHLLYARFVAKFLAKQGVWTPSPGAPAEPFTKLLTQGMVHGRTFVEPGTGRFLRPGKVDTSVPGKPRIVETGETPLVRWEKMSKSKYNGVDPGVCLSRHGADATRAHVLFGAPEREVLEWDGGKIVGVERWLGRVWRVVHRAAGAEGKTTGEKGVGKAGEDVSRLAAATLASVTAKLDRAEGLNTVVSDLIKLTNALDGAGSEPTAVSVLVRAMAPVCPAFAEEAWRVLHPGGGGGGVFEAGWPDRGEVEVDGGGGGKGVNEMEVVLQVNGRRRGVVRVEGEPGEEGGGWGEKVLAQAGGLGLLRGGEAERRVRLVVVRGGRVVNLVVRK</sequence>
<evidence type="ECO:0000256" key="5">
    <source>
        <dbReference type="ARBA" id="ARBA00022741"/>
    </source>
</evidence>
<dbReference type="PANTHER" id="PTHR43740:SF2">
    <property type="entry name" value="LEUCINE--TRNA LIGASE, MITOCHONDRIAL"/>
    <property type="match status" value="1"/>
</dbReference>